<sequence length="126" mass="14813">MYTAGRSYFFPDQHRLDSAWVPGRCRHLVHFRGSIRNDPLQEREVNPLCSAGNRFGSCISTYKTERGEYLFRTSGAYFSDILYSIGQWRRERGNWVVWGRRKMLSIGPHFSVLEGRTKAVLMRHIR</sequence>
<dbReference type="AlphaFoldDB" id="A0A4Y2TUQ8"/>
<evidence type="ECO:0000313" key="2">
    <source>
        <dbReference type="Proteomes" id="UP000499080"/>
    </source>
</evidence>
<accession>A0A4Y2TUQ8</accession>
<dbReference type="EMBL" id="BGPR01031121">
    <property type="protein sequence ID" value="GBO04002.1"/>
    <property type="molecule type" value="Genomic_DNA"/>
</dbReference>
<reference evidence="1 2" key="1">
    <citation type="journal article" date="2019" name="Sci. Rep.">
        <title>Orb-weaving spider Araneus ventricosus genome elucidates the spidroin gene catalogue.</title>
        <authorList>
            <person name="Kono N."/>
            <person name="Nakamura H."/>
            <person name="Ohtoshi R."/>
            <person name="Moran D.A.P."/>
            <person name="Shinohara A."/>
            <person name="Yoshida Y."/>
            <person name="Fujiwara M."/>
            <person name="Mori M."/>
            <person name="Tomita M."/>
            <person name="Arakawa K."/>
        </authorList>
    </citation>
    <scope>NUCLEOTIDE SEQUENCE [LARGE SCALE GENOMIC DNA]</scope>
</reference>
<gene>
    <name evidence="1" type="ORF">AVEN_154466_1</name>
</gene>
<evidence type="ECO:0000313" key="1">
    <source>
        <dbReference type="EMBL" id="GBO04002.1"/>
    </source>
</evidence>
<protein>
    <submittedName>
        <fullName evidence="1">Uncharacterized protein</fullName>
    </submittedName>
</protein>
<organism evidence="1 2">
    <name type="scientific">Araneus ventricosus</name>
    <name type="common">Orbweaver spider</name>
    <name type="synonym">Epeira ventricosa</name>
    <dbReference type="NCBI Taxonomy" id="182803"/>
    <lineage>
        <taxon>Eukaryota</taxon>
        <taxon>Metazoa</taxon>
        <taxon>Ecdysozoa</taxon>
        <taxon>Arthropoda</taxon>
        <taxon>Chelicerata</taxon>
        <taxon>Arachnida</taxon>
        <taxon>Araneae</taxon>
        <taxon>Araneomorphae</taxon>
        <taxon>Entelegynae</taxon>
        <taxon>Araneoidea</taxon>
        <taxon>Araneidae</taxon>
        <taxon>Araneus</taxon>
    </lineage>
</organism>
<proteinExistence type="predicted"/>
<dbReference type="Proteomes" id="UP000499080">
    <property type="component" value="Unassembled WGS sequence"/>
</dbReference>
<keyword evidence="2" id="KW-1185">Reference proteome</keyword>
<comment type="caution">
    <text evidence="1">The sequence shown here is derived from an EMBL/GenBank/DDBJ whole genome shotgun (WGS) entry which is preliminary data.</text>
</comment>
<name>A0A4Y2TUQ8_ARAVE</name>